<name>A0A0R0DAA4_9GAMM</name>
<evidence type="ECO:0000313" key="2">
    <source>
        <dbReference type="EMBL" id="KRG78763.1"/>
    </source>
</evidence>
<accession>A0A0R0DAA4</accession>
<dbReference type="Gene3D" id="2.30.30.830">
    <property type="match status" value="1"/>
</dbReference>
<keyword evidence="3" id="KW-1185">Reference proteome</keyword>
<dbReference type="EMBL" id="LDJM01000008">
    <property type="protein sequence ID" value="KRG78763.1"/>
    <property type="molecule type" value="Genomic_DNA"/>
</dbReference>
<feature type="region of interest" description="Disordered" evidence="1">
    <location>
        <begin position="106"/>
        <end position="131"/>
    </location>
</feature>
<sequence length="166" mass="17285">MLITAITAADAQAGSTPALLPAGLAPAGLRLQATFAAARPDQGMAVFGQNGQTSLRRAGSDLGNGLQLLRILTDRVVLSHGSREYYLPLRPAASDERRPSAMPVKRQATATGHDLRPASHTVGIRSGGPALQAGNLDDVRQQCHSSAMSQLSAAQQQEIQALGLCP</sequence>
<evidence type="ECO:0000256" key="1">
    <source>
        <dbReference type="SAM" id="MobiDB-lite"/>
    </source>
</evidence>
<dbReference type="PATRIC" id="fig|336566.3.peg.3049"/>
<proteinExistence type="predicted"/>
<comment type="caution">
    <text evidence="2">The sequence shown here is derived from an EMBL/GenBank/DDBJ whole genome shotgun (WGS) entry which is preliminary data.</text>
</comment>
<dbReference type="Proteomes" id="UP000050956">
    <property type="component" value="Unassembled WGS sequence"/>
</dbReference>
<protein>
    <submittedName>
        <fullName evidence="2">Uncharacterized protein</fullName>
    </submittedName>
</protein>
<organism evidence="2 3">
    <name type="scientific">Stenotrophomonas ginsengisoli</name>
    <dbReference type="NCBI Taxonomy" id="336566"/>
    <lineage>
        <taxon>Bacteria</taxon>
        <taxon>Pseudomonadati</taxon>
        <taxon>Pseudomonadota</taxon>
        <taxon>Gammaproteobacteria</taxon>
        <taxon>Lysobacterales</taxon>
        <taxon>Lysobacteraceae</taxon>
        <taxon>Stenotrophomonas</taxon>
    </lineage>
</organism>
<dbReference type="AlphaFoldDB" id="A0A0R0DAA4"/>
<gene>
    <name evidence="2" type="ORF">ABB30_03100</name>
</gene>
<reference evidence="2 3" key="1">
    <citation type="submission" date="2015-05" db="EMBL/GenBank/DDBJ databases">
        <title>Genome sequencing and analysis of members of genus Stenotrophomonas.</title>
        <authorList>
            <person name="Patil P.P."/>
            <person name="Midha S."/>
            <person name="Patil P.B."/>
        </authorList>
    </citation>
    <scope>NUCLEOTIDE SEQUENCE [LARGE SCALE GENOMIC DNA]</scope>
    <source>
        <strain evidence="2 3">DSM 24757</strain>
    </source>
</reference>
<evidence type="ECO:0000313" key="3">
    <source>
        <dbReference type="Proteomes" id="UP000050956"/>
    </source>
</evidence>